<evidence type="ECO:0000313" key="2">
    <source>
        <dbReference type="Proteomes" id="UP000254797"/>
    </source>
</evidence>
<reference evidence="1 2" key="1">
    <citation type="submission" date="2018-06" db="EMBL/GenBank/DDBJ databases">
        <authorList>
            <consortium name="Pathogen Informatics"/>
            <person name="Doyle S."/>
        </authorList>
    </citation>
    <scope>NUCLEOTIDE SEQUENCE [LARGE SCALE GENOMIC DNA]</scope>
    <source>
        <strain evidence="1 2">NCTC4670</strain>
    </source>
</reference>
<sequence>MNKEQLLKVIKETDYNFYAVRGWSEEYTIGEILPESVEWDYEYDMPTENEVGGTCTTIPESQTSYFKDYYETDEEMIEAIEEAIKINKSNYFYKNLYLVGSYNRNPYNAYEADENEAILADAVVLMKL</sequence>
<proteinExistence type="predicted"/>
<dbReference type="EMBL" id="UHFG01000004">
    <property type="protein sequence ID" value="SUN50726.1"/>
    <property type="molecule type" value="Genomic_DNA"/>
</dbReference>
<name>A0A380JYN4_STRDY</name>
<dbReference type="Proteomes" id="UP000254797">
    <property type="component" value="Unassembled WGS sequence"/>
</dbReference>
<accession>A0A380JYN4</accession>
<evidence type="ECO:0000313" key="1">
    <source>
        <dbReference type="EMBL" id="SUN50726.1"/>
    </source>
</evidence>
<dbReference type="AlphaFoldDB" id="A0A380JYN4"/>
<organism evidence="1 2">
    <name type="scientific">Streptococcus dysgalactiae subsp. dysgalactiae</name>
    <dbReference type="NCBI Taxonomy" id="99822"/>
    <lineage>
        <taxon>Bacteria</taxon>
        <taxon>Bacillati</taxon>
        <taxon>Bacillota</taxon>
        <taxon>Bacilli</taxon>
        <taxon>Lactobacillales</taxon>
        <taxon>Streptococcaceae</taxon>
        <taxon>Streptococcus</taxon>
    </lineage>
</organism>
<gene>
    <name evidence="1" type="ORF">NCTC4670_01603</name>
</gene>
<protein>
    <submittedName>
        <fullName evidence="1">Phage protein</fullName>
    </submittedName>
</protein>
<dbReference type="RefSeq" id="WP_115246432.1">
    <property type="nucleotide sequence ID" value="NZ_UHFG01000004.1"/>
</dbReference>